<dbReference type="PANTHER" id="PTHR24305:SF166">
    <property type="entry name" value="CYTOCHROME P450 12A4, MITOCHONDRIAL-RELATED"/>
    <property type="match status" value="1"/>
</dbReference>
<evidence type="ECO:0000256" key="1">
    <source>
        <dbReference type="ARBA" id="ARBA00001971"/>
    </source>
</evidence>
<dbReference type="GO" id="GO:0020037">
    <property type="term" value="F:heme binding"/>
    <property type="evidence" value="ECO:0007669"/>
    <property type="project" value="InterPro"/>
</dbReference>
<dbReference type="InterPro" id="IPR050121">
    <property type="entry name" value="Cytochrome_P450_monoxygenase"/>
</dbReference>
<protein>
    <submittedName>
        <fullName evidence="5">Cytochrome P450</fullName>
    </submittedName>
</protein>
<comment type="caution">
    <text evidence="5">The sequence shown here is derived from an EMBL/GenBank/DDBJ whole genome shotgun (WGS) entry which is preliminary data.</text>
</comment>
<dbReference type="SUPFAM" id="SSF48264">
    <property type="entry name" value="Cytochrome P450"/>
    <property type="match status" value="1"/>
</dbReference>
<keyword evidence="3 4" id="KW-0479">Metal-binding</keyword>
<dbReference type="InterPro" id="IPR001128">
    <property type="entry name" value="Cyt_P450"/>
</dbReference>
<dbReference type="OrthoDB" id="446280at2"/>
<keyword evidence="6" id="KW-1185">Reference proteome</keyword>
<evidence type="ECO:0000313" key="5">
    <source>
        <dbReference type="EMBL" id="KJH73068.1"/>
    </source>
</evidence>
<dbReference type="PANTHER" id="PTHR24305">
    <property type="entry name" value="CYTOCHROME P450"/>
    <property type="match status" value="1"/>
</dbReference>
<dbReference type="RefSeq" id="WP_045053163.1">
    <property type="nucleotide sequence ID" value="NZ_CAWMDP010000059.1"/>
</dbReference>
<accession>A0A0D8ZWA7</accession>
<comment type="cofactor">
    <cofactor evidence="1 3">
        <name>heme</name>
        <dbReference type="ChEBI" id="CHEBI:30413"/>
    </cofactor>
</comment>
<dbReference type="EMBL" id="JYON01000002">
    <property type="protein sequence ID" value="KJH73068.1"/>
    <property type="molecule type" value="Genomic_DNA"/>
</dbReference>
<dbReference type="Proteomes" id="UP000032452">
    <property type="component" value="Unassembled WGS sequence"/>
</dbReference>
<dbReference type="InterPro" id="IPR017972">
    <property type="entry name" value="Cyt_P450_CS"/>
</dbReference>
<evidence type="ECO:0000313" key="6">
    <source>
        <dbReference type="Proteomes" id="UP000032452"/>
    </source>
</evidence>
<dbReference type="GO" id="GO:0004497">
    <property type="term" value="F:monooxygenase activity"/>
    <property type="evidence" value="ECO:0007669"/>
    <property type="project" value="UniProtKB-KW"/>
</dbReference>
<sequence length="449" mass="50830">MTVKTRFPDGSPAPRWLQKIQYTQNAIAYLESAAQRSGDIFNAPVIGDRSVVLFVSNPQALQQIFTNEAKQFIAPPNQLLQPLVGDRSIFTLAGSRHRRERRLLMPPFHGERMRTYGQLICELTDKAMSSQAIETPFSAHRLAQQISLAVMLRVVFGVEQEERFSCLKSLMFDLTNALKSPLMGGLLFFPSWQKDWGVRSPWGYFRHLQRQIGELIYSEISDRRQQNCLGADILSLLMSARDEMGQPMTDAQLHDELITLLIAGHETTASAIAWALYWIGHHPQVSEKLLMELHGLGDSPDPTTFAQLPYLTAVCHETLRLSPIAILTVPRDVEAPGELMGYQLEPGMRVYGCIYLTHQRPDLYPEPKLFKPERFLARQFSAYEFFPFGGGVRRCIGEALALFEMKLVLATMLARYRLALVERSPEQPQRRGVIFAPARGVQMVVEAKV</sequence>
<dbReference type="Pfam" id="PF00067">
    <property type="entry name" value="p450"/>
    <property type="match status" value="1"/>
</dbReference>
<evidence type="ECO:0000256" key="2">
    <source>
        <dbReference type="ARBA" id="ARBA00010617"/>
    </source>
</evidence>
<dbReference type="InterPro" id="IPR002401">
    <property type="entry name" value="Cyt_P450_E_grp-I"/>
</dbReference>
<dbReference type="CDD" id="cd11053">
    <property type="entry name" value="CYP110-like"/>
    <property type="match status" value="1"/>
</dbReference>
<keyword evidence="3 4" id="KW-0408">Iron</keyword>
<dbReference type="PATRIC" id="fig|1618023.3.peg.5097"/>
<evidence type="ECO:0000256" key="4">
    <source>
        <dbReference type="RuleBase" id="RU000461"/>
    </source>
</evidence>
<keyword evidence="3 4" id="KW-0349">Heme</keyword>
<reference evidence="5 6" key="1">
    <citation type="submission" date="2015-02" db="EMBL/GenBank/DDBJ databases">
        <title>Draft genome of a novel marine cyanobacterium (Chroococcales) isolated from South Atlantic Ocean.</title>
        <authorList>
            <person name="Rigonato J."/>
            <person name="Alvarenga D.O."/>
            <person name="Branco L.H."/>
            <person name="Varani A.M."/>
            <person name="Brandini F.P."/>
            <person name="Fiore M.F."/>
        </authorList>
    </citation>
    <scope>NUCLEOTIDE SEQUENCE [LARGE SCALE GENOMIC DNA]</scope>
    <source>
        <strain evidence="5 6">CENA595</strain>
    </source>
</reference>
<evidence type="ECO:0000256" key="3">
    <source>
        <dbReference type="PIRSR" id="PIRSR602401-1"/>
    </source>
</evidence>
<feature type="binding site" description="axial binding residue" evidence="3">
    <location>
        <position position="395"/>
    </location>
    <ligand>
        <name>heme</name>
        <dbReference type="ChEBI" id="CHEBI:30413"/>
    </ligand>
    <ligandPart>
        <name>Fe</name>
        <dbReference type="ChEBI" id="CHEBI:18248"/>
    </ligandPart>
</feature>
<dbReference type="GO" id="GO:0005506">
    <property type="term" value="F:iron ion binding"/>
    <property type="evidence" value="ECO:0007669"/>
    <property type="project" value="InterPro"/>
</dbReference>
<gene>
    <name evidence="5" type="ORF">UH38_03105</name>
</gene>
<name>A0A0D8ZWA7_9CYAN</name>
<dbReference type="Gene3D" id="1.10.630.10">
    <property type="entry name" value="Cytochrome P450"/>
    <property type="match status" value="1"/>
</dbReference>
<keyword evidence="4" id="KW-0560">Oxidoreductase</keyword>
<comment type="similarity">
    <text evidence="2 4">Belongs to the cytochrome P450 family.</text>
</comment>
<dbReference type="InterPro" id="IPR036396">
    <property type="entry name" value="Cyt_P450_sf"/>
</dbReference>
<organism evidence="5 6">
    <name type="scientific">Aliterella atlantica CENA595</name>
    <dbReference type="NCBI Taxonomy" id="1618023"/>
    <lineage>
        <taxon>Bacteria</taxon>
        <taxon>Bacillati</taxon>
        <taxon>Cyanobacteriota</taxon>
        <taxon>Cyanophyceae</taxon>
        <taxon>Chroococcidiopsidales</taxon>
        <taxon>Aliterellaceae</taxon>
        <taxon>Aliterella</taxon>
    </lineage>
</organism>
<dbReference type="AlphaFoldDB" id="A0A0D8ZWA7"/>
<dbReference type="PROSITE" id="PS00086">
    <property type="entry name" value="CYTOCHROME_P450"/>
    <property type="match status" value="1"/>
</dbReference>
<dbReference type="PRINTS" id="PR00463">
    <property type="entry name" value="EP450I"/>
</dbReference>
<dbReference type="PRINTS" id="PR00385">
    <property type="entry name" value="P450"/>
</dbReference>
<dbReference type="GO" id="GO:0016705">
    <property type="term" value="F:oxidoreductase activity, acting on paired donors, with incorporation or reduction of molecular oxygen"/>
    <property type="evidence" value="ECO:0007669"/>
    <property type="project" value="InterPro"/>
</dbReference>
<dbReference type="STRING" id="1618023.UH38_03105"/>
<proteinExistence type="inferred from homology"/>
<keyword evidence="4" id="KW-0503">Monooxygenase</keyword>